<sequence>MGRLDICTKDYVEDNNVFADVFNFFLYEGEQRIRPEMLMSVDTAEVTIPYNEDGNNVPSQKFRDKMKILSAKKDMSAVYLILGMENQSEIHYAMPVKCMVYDAFQYASQVEKTARDHRGERRKVKEKITSGEFMSGFYKEDRLIPVITLVIYFGTDEWDGPRTLQQMYMMQNEKLLPFMPDYKINLLVPQEMSDEEIERFQTDFREVMLFCKYMKDREKLQEIIDTDPAYRNMERSAARVIEAAAKIELKNEENEEKINVCEGIQGMIDDAVEEERKRMCEGIQGMIDDAVEAERKRSESKFEEEKKKVYMLIVELRKKGRDDEIEKVLLNKEYCQLLLKEYGMS</sequence>
<proteinExistence type="predicted"/>
<dbReference type="EMBL" id="JACRSZ010000001">
    <property type="protein sequence ID" value="MBC8572163.1"/>
    <property type="molecule type" value="Genomic_DNA"/>
</dbReference>
<gene>
    <name evidence="2" type="ORF">H8716_03525</name>
</gene>
<keyword evidence="3" id="KW-1185">Reference proteome</keyword>
<dbReference type="InterPro" id="IPR006842">
    <property type="entry name" value="Transposase_31"/>
</dbReference>
<evidence type="ECO:0000313" key="2">
    <source>
        <dbReference type="EMBL" id="MBC8572163.1"/>
    </source>
</evidence>
<organism evidence="2 3">
    <name type="scientific">Jingyaoa shaoxingensis</name>
    <dbReference type="NCBI Taxonomy" id="2763671"/>
    <lineage>
        <taxon>Bacteria</taxon>
        <taxon>Bacillati</taxon>
        <taxon>Bacillota</taxon>
        <taxon>Clostridia</taxon>
        <taxon>Lachnospirales</taxon>
        <taxon>Lachnospiraceae</taxon>
        <taxon>Jingyaoa</taxon>
    </lineage>
</organism>
<dbReference type="Pfam" id="PF04754">
    <property type="entry name" value="Transposase_31"/>
    <property type="match status" value="1"/>
</dbReference>
<protein>
    <submittedName>
        <fullName evidence="2">Rpn family recombination-promoting nuclease/putative transposase</fullName>
    </submittedName>
</protein>
<name>A0ABR7N6Y7_9FIRM</name>
<dbReference type="RefSeq" id="WP_249307124.1">
    <property type="nucleotide sequence ID" value="NZ_JACRSZ010000001.1"/>
</dbReference>
<comment type="caution">
    <text evidence="2">The sequence shown here is derived from an EMBL/GenBank/DDBJ whole genome shotgun (WGS) entry which is preliminary data.</text>
</comment>
<feature type="domain" description="Transposase (putative) YhgA-like" evidence="1">
    <location>
        <begin position="139"/>
        <end position="224"/>
    </location>
</feature>
<dbReference type="Proteomes" id="UP000657421">
    <property type="component" value="Unassembled WGS sequence"/>
</dbReference>
<evidence type="ECO:0000313" key="3">
    <source>
        <dbReference type="Proteomes" id="UP000657421"/>
    </source>
</evidence>
<evidence type="ECO:0000259" key="1">
    <source>
        <dbReference type="Pfam" id="PF04754"/>
    </source>
</evidence>
<reference evidence="2 3" key="1">
    <citation type="submission" date="2020-08" db="EMBL/GenBank/DDBJ databases">
        <title>Genome public.</title>
        <authorList>
            <person name="Liu C."/>
            <person name="Sun Q."/>
        </authorList>
    </citation>
    <scope>NUCLEOTIDE SEQUENCE [LARGE SCALE GENOMIC DNA]</scope>
    <source>
        <strain evidence="2 3">NSJ-46</strain>
    </source>
</reference>
<accession>A0ABR7N6Y7</accession>